<dbReference type="NCBIfam" id="TIGR03505">
    <property type="entry name" value="FimV_core"/>
    <property type="match status" value="1"/>
</dbReference>
<reference evidence="5 6" key="2">
    <citation type="journal article" date="2012" name="Stand. Genomic Sci.">
        <title>Complete genome sequence of Thauera aminoaromatica strain MZ1T.</title>
        <authorList>
            <person name="Jiang K."/>
            <person name="Sanseverino J."/>
            <person name="Chauhan A."/>
            <person name="Lucas S."/>
            <person name="Copeland A."/>
            <person name="Lapidus A."/>
            <person name="Del Rio T.G."/>
            <person name="Dalin E."/>
            <person name="Tice H."/>
            <person name="Bruce D."/>
            <person name="Goodwin L."/>
            <person name="Pitluck S."/>
            <person name="Sims D."/>
            <person name="Brettin T."/>
            <person name="Detter J.C."/>
            <person name="Han C."/>
            <person name="Chang Y.J."/>
            <person name="Larimer F."/>
            <person name="Land M."/>
            <person name="Hauser L."/>
            <person name="Kyrpides N.C."/>
            <person name="Mikhailova N."/>
            <person name="Moser S."/>
            <person name="Jegier P."/>
            <person name="Close D."/>
            <person name="Debruyn J.M."/>
            <person name="Wang Y."/>
            <person name="Layton A.C."/>
            <person name="Allen M.S."/>
            <person name="Sayler G.S."/>
        </authorList>
    </citation>
    <scope>NUCLEOTIDE SEQUENCE [LARGE SCALE GENOMIC DNA]</scope>
    <source>
        <strain evidence="5 6">MZ1T</strain>
    </source>
</reference>
<dbReference type="STRING" id="85643.Tmz1t_3066"/>
<keyword evidence="6" id="KW-1185">Reference proteome</keyword>
<feature type="compositionally biased region" description="Low complexity" evidence="2">
    <location>
        <begin position="714"/>
        <end position="726"/>
    </location>
</feature>
<feature type="compositionally biased region" description="Pro residues" evidence="2">
    <location>
        <begin position="406"/>
        <end position="434"/>
    </location>
</feature>
<dbReference type="Gene3D" id="1.20.58.2200">
    <property type="match status" value="1"/>
</dbReference>
<protein>
    <submittedName>
        <fullName evidence="5">Putative type 4 pilus biogenesis</fullName>
    </submittedName>
</protein>
<feature type="region of interest" description="Disordered" evidence="2">
    <location>
        <begin position="620"/>
        <end position="645"/>
    </location>
</feature>
<feature type="region of interest" description="Disordered" evidence="2">
    <location>
        <begin position="773"/>
        <end position="804"/>
    </location>
</feature>
<dbReference type="eggNOG" id="COG3170">
    <property type="taxonomic scope" value="Bacteria"/>
</dbReference>
<dbReference type="Gene3D" id="3.10.350.10">
    <property type="entry name" value="LysM domain"/>
    <property type="match status" value="1"/>
</dbReference>
<keyword evidence="3" id="KW-0732">Signal</keyword>
<evidence type="ECO:0000313" key="5">
    <source>
        <dbReference type="EMBL" id="ACR01664.1"/>
    </source>
</evidence>
<feature type="signal peptide" evidence="3">
    <location>
        <begin position="1"/>
        <end position="23"/>
    </location>
</feature>
<dbReference type="EMBL" id="CP001281">
    <property type="protein sequence ID" value="ACR01664.1"/>
    <property type="molecule type" value="Genomic_DNA"/>
</dbReference>
<dbReference type="Pfam" id="PF25800">
    <property type="entry name" value="FimV_N"/>
    <property type="match status" value="1"/>
</dbReference>
<dbReference type="InterPro" id="IPR057840">
    <property type="entry name" value="FimV_N"/>
</dbReference>
<dbReference type="PANTHER" id="PTHR48148:SF3">
    <property type="entry name" value="KERATINOCYTE PROLINE-RICH PROTEIN"/>
    <property type="match status" value="1"/>
</dbReference>
<feature type="region of interest" description="Disordered" evidence="2">
    <location>
        <begin position="396"/>
        <end position="437"/>
    </location>
</feature>
<dbReference type="PROSITE" id="PS51782">
    <property type="entry name" value="LYSM"/>
    <property type="match status" value="1"/>
</dbReference>
<proteinExistence type="predicted"/>
<evidence type="ECO:0000256" key="2">
    <source>
        <dbReference type="SAM" id="MobiDB-lite"/>
    </source>
</evidence>
<evidence type="ECO:0000256" key="3">
    <source>
        <dbReference type="SAM" id="SignalP"/>
    </source>
</evidence>
<dbReference type="InterPro" id="IPR020012">
    <property type="entry name" value="LysM_FimV"/>
</dbReference>
<organism evidence="5 6">
    <name type="scientific">Thauera aminoaromatica</name>
    <dbReference type="NCBI Taxonomy" id="164330"/>
    <lineage>
        <taxon>Bacteria</taxon>
        <taxon>Pseudomonadati</taxon>
        <taxon>Pseudomonadota</taxon>
        <taxon>Betaproteobacteria</taxon>
        <taxon>Rhodocyclales</taxon>
        <taxon>Zoogloeaceae</taxon>
        <taxon>Thauera</taxon>
    </lineage>
</organism>
<dbReference type="NCBIfam" id="TIGR03504">
    <property type="entry name" value="FimV_Cterm"/>
    <property type="match status" value="1"/>
</dbReference>
<feature type="chain" id="PRO_5002939929" evidence="3">
    <location>
        <begin position="24"/>
        <end position="1027"/>
    </location>
</feature>
<feature type="coiled-coil region" evidence="1">
    <location>
        <begin position="316"/>
        <end position="350"/>
    </location>
</feature>
<evidence type="ECO:0000256" key="1">
    <source>
        <dbReference type="SAM" id="Coils"/>
    </source>
</evidence>
<dbReference type="Proteomes" id="UP000002186">
    <property type="component" value="Chromosome"/>
</dbReference>
<feature type="domain" description="LysM" evidence="4">
    <location>
        <begin position="174"/>
        <end position="229"/>
    </location>
</feature>
<dbReference type="CDD" id="cd00118">
    <property type="entry name" value="LysM"/>
    <property type="match status" value="1"/>
</dbReference>
<feature type="compositionally biased region" description="Low complexity" evidence="2">
    <location>
        <begin position="396"/>
        <end position="405"/>
    </location>
</feature>
<dbReference type="InterPro" id="IPR036779">
    <property type="entry name" value="LysM_dom_sf"/>
</dbReference>
<accession>C4KB88</accession>
<dbReference type="InterPro" id="IPR020011">
    <property type="entry name" value="FimV_C"/>
</dbReference>
<gene>
    <name evidence="5" type="ordered locus">Tmz1t_3066</name>
</gene>
<dbReference type="HOGENOM" id="CLU_007099_0_0_4"/>
<dbReference type="AlphaFoldDB" id="C4KB88"/>
<keyword evidence="1" id="KW-0175">Coiled coil</keyword>
<reference evidence="6" key="1">
    <citation type="submission" date="2009-05" db="EMBL/GenBank/DDBJ databases">
        <title>Complete sequence of chromosome of Thauera sp. MZ1T.</title>
        <authorList>
            <consortium name="US DOE Joint Genome Institute"/>
            <person name="Lucas S."/>
            <person name="Copeland A."/>
            <person name="Lapidus A."/>
            <person name="Glavina del Rio T."/>
            <person name="Dalin E."/>
            <person name="Tice H."/>
            <person name="Bruce D."/>
            <person name="Goodwin L."/>
            <person name="Pitluck S."/>
            <person name="Sims D."/>
            <person name="Brettin T."/>
            <person name="Detter J.C."/>
            <person name="Han C."/>
            <person name="Larimer F."/>
            <person name="Land M."/>
            <person name="Hauser L."/>
            <person name="Kyrpides N."/>
            <person name="Mikhailova N."/>
            <person name="Sayler G.S."/>
        </authorList>
    </citation>
    <scope>NUCLEOTIDE SEQUENCE [LARGE SCALE GENOMIC DNA]</scope>
    <source>
        <strain evidence="6">MZ1T</strain>
    </source>
</reference>
<dbReference type="InterPro" id="IPR038440">
    <property type="entry name" value="FimV_C_sf"/>
</dbReference>
<dbReference type="KEGG" id="tmz:Tmz1t_3066"/>
<feature type="region of interest" description="Disordered" evidence="2">
    <location>
        <begin position="289"/>
        <end position="310"/>
    </location>
</feature>
<sequence>MTKSVRASLLALSIAALPLSVQAAGLGQINVLSGLGQPLRAEIQISASAQELQSLSARIASADAFRRANLSYGSAVSTIRVSVDTRAARPVVRLTSDRPINDPFVDLLVELDWAGGNLVREYTFLLDPVELSAPRPLAAAIETPAARPVRGAPRAAVAAPAPMRAAPVAPAPADTWTVRRGDTMHRIASANAHPGTTLDQMLIALLRANPQAFDGGNINRLRAGTVLNVPGADAVRAIDAGEARREIRAQAADFDAYRRGLATSVAARAPEPAAVQESGGRIVPRVQEPAAATEAGDKVTVSRSDTGADAGGEARLQVLEEELTTRSKALEEANERLVRLERSIRDLQRLLEVQSGTMGQLQASSGAPAQSVAAAEAPVVTPPVEAAKALPAPAAVPGPVAESAPAPAPAAPPVSAPVPAPAPAPAPAPKPPAAPAAAVEPAAAPGFVDTLMEDPTLLYGGGGILALLLAYAGLKARQRRKEEEIRAAEAALGAASVGSSGQSVFAGTGGQSVDTGATSIMHTDFSHSGLSSIDTDEGVDPVAEADVYMAYGRDAQAEEILQDALKADPGRAAIHLKLLEIYAQRRSTRQFETVASELFARSGGQGRDWEKAAALGRRLDPENPLYAAERGDTGAQRAPQGEPAVAPTVAAAAGVAVAGAAATTAEAAPTGPELASLDFTAAAAAQPSHSQMRDTWTLPGELNKFASGEREGPAGEPAGEGAPAAPLADEIPFDTGALDFELDLADDTPTAMPDLSATTPGLGREFDLTLEAADEEPPPPAPAFIPASEPAADGGLTFDLDLGEPDESLDAAAREPQPASPAAIEAAPAPEAFASAPTISVEDSGTISNLDFELPGMEAPGGEAFDLDATVVSATGTLDDELAPPPAAPAGTADEAVVDLEKTAFDSSLLDFDFELDAPATPTQAAVPAGLDLTSIDLDLEALPAEAGAAFDAVPFSVADTQFDQPAAGGAEAPGSMNEEAETKLELARAYEEMGDKEGALELLEEVVAEGTPRQQTTARDMIARLG</sequence>
<name>C4KB88_THASP</name>
<dbReference type="OrthoDB" id="5298707at2"/>
<dbReference type="RefSeq" id="WP_012585802.1">
    <property type="nucleotide sequence ID" value="NC_011662.2"/>
</dbReference>
<evidence type="ECO:0000259" key="4">
    <source>
        <dbReference type="PROSITE" id="PS51782"/>
    </source>
</evidence>
<evidence type="ECO:0000313" key="6">
    <source>
        <dbReference type="Proteomes" id="UP000002186"/>
    </source>
</evidence>
<feature type="region of interest" description="Disordered" evidence="2">
    <location>
        <begin position="703"/>
        <end position="729"/>
    </location>
</feature>
<dbReference type="PANTHER" id="PTHR48148">
    <property type="entry name" value="KERATINOCYTE PROLINE-RICH PROTEIN"/>
    <property type="match status" value="1"/>
</dbReference>
<dbReference type="InterPro" id="IPR018392">
    <property type="entry name" value="LysM"/>
</dbReference>